<comment type="caution">
    <text evidence="2">The sequence shown here is derived from an EMBL/GenBank/DDBJ whole genome shotgun (WGS) entry which is preliminary data.</text>
</comment>
<sequence>KKANRLTASFSMHLLFVLLLLPLIASQSEDLTSIEVSDISSSEFDRYFDQVLRRASTNELDAVEALQKVVTKCDKEKEKEKISCIVPEYASIVIKYDLSPVFKRTIVDAIKRKQVFKSDGSPRVDQIELN</sequence>
<reference evidence="2" key="1">
    <citation type="submission" date="2023-10" db="EMBL/GenBank/DDBJ databases">
        <title>Genome assembly of Pristionchus species.</title>
        <authorList>
            <person name="Yoshida K."/>
            <person name="Sommer R.J."/>
        </authorList>
    </citation>
    <scope>NUCLEOTIDE SEQUENCE</scope>
    <source>
        <strain evidence="2">RS0144</strain>
    </source>
</reference>
<name>A0AAV5TLT4_9BILA</name>
<dbReference type="Proteomes" id="UP001432027">
    <property type="component" value="Unassembled WGS sequence"/>
</dbReference>
<dbReference type="AlphaFoldDB" id="A0AAV5TLT4"/>
<accession>A0AAV5TLT4</accession>
<gene>
    <name evidence="2" type="ORF">PENTCL1PPCAC_17373</name>
</gene>
<organism evidence="2 3">
    <name type="scientific">Pristionchus entomophagus</name>
    <dbReference type="NCBI Taxonomy" id="358040"/>
    <lineage>
        <taxon>Eukaryota</taxon>
        <taxon>Metazoa</taxon>
        <taxon>Ecdysozoa</taxon>
        <taxon>Nematoda</taxon>
        <taxon>Chromadorea</taxon>
        <taxon>Rhabditida</taxon>
        <taxon>Rhabditina</taxon>
        <taxon>Diplogasteromorpha</taxon>
        <taxon>Diplogasteroidea</taxon>
        <taxon>Neodiplogasteridae</taxon>
        <taxon>Pristionchus</taxon>
    </lineage>
</organism>
<dbReference type="EMBL" id="BTSX01000004">
    <property type="protein sequence ID" value="GMS95198.1"/>
    <property type="molecule type" value="Genomic_DNA"/>
</dbReference>
<feature type="non-terminal residue" evidence="2">
    <location>
        <position position="1"/>
    </location>
</feature>
<evidence type="ECO:0000313" key="2">
    <source>
        <dbReference type="EMBL" id="GMS95198.1"/>
    </source>
</evidence>
<keyword evidence="1" id="KW-0732">Signal</keyword>
<feature type="chain" id="PRO_5043741919" evidence="1">
    <location>
        <begin position="27"/>
        <end position="130"/>
    </location>
</feature>
<feature type="signal peptide" evidence="1">
    <location>
        <begin position="1"/>
        <end position="26"/>
    </location>
</feature>
<evidence type="ECO:0000313" key="3">
    <source>
        <dbReference type="Proteomes" id="UP001432027"/>
    </source>
</evidence>
<keyword evidence="3" id="KW-1185">Reference proteome</keyword>
<evidence type="ECO:0000256" key="1">
    <source>
        <dbReference type="SAM" id="SignalP"/>
    </source>
</evidence>
<protein>
    <submittedName>
        <fullName evidence="2">Uncharacterized protein</fullName>
    </submittedName>
</protein>
<proteinExistence type="predicted"/>